<dbReference type="GO" id="GO:0008234">
    <property type="term" value="F:cysteine-type peptidase activity"/>
    <property type="evidence" value="ECO:0007669"/>
    <property type="project" value="InterPro"/>
</dbReference>
<dbReference type="KEGG" id="kol:Kole_1100"/>
<dbReference type="OrthoDB" id="3648721at2"/>
<evidence type="ECO:0000259" key="3">
    <source>
        <dbReference type="PROSITE" id="PS50222"/>
    </source>
</evidence>
<evidence type="ECO:0000256" key="2">
    <source>
        <dbReference type="ARBA" id="ARBA00023157"/>
    </source>
</evidence>
<dbReference type="SUPFAM" id="SSF54001">
    <property type="entry name" value="Cysteine proteinases"/>
    <property type="match status" value="1"/>
</dbReference>
<dbReference type="PROSITE" id="PS00018">
    <property type="entry name" value="EF_HAND_1"/>
    <property type="match status" value="1"/>
</dbReference>
<dbReference type="InterPro" id="IPR038765">
    <property type="entry name" value="Papain-like_cys_pep_sf"/>
</dbReference>
<dbReference type="Proteomes" id="UP000002382">
    <property type="component" value="Chromosome"/>
</dbReference>
<dbReference type="PANTHER" id="PTHR12411">
    <property type="entry name" value="CYSTEINE PROTEASE FAMILY C1-RELATED"/>
    <property type="match status" value="1"/>
</dbReference>
<reference evidence="4 5" key="2">
    <citation type="journal article" date="2011" name="J. Bacteriol.">
        <title>Genome Sequence of Kosmotoga olearia Strain TBF 19.5.1, a Thermophilic Bacterium with a Wide Growth Temperature Range, Isolated from the Troll B Oil Platform in the North Sea.</title>
        <authorList>
            <person name="Swithers K.S."/>
            <person name="Dipippo J.L."/>
            <person name="Bruce D.C."/>
            <person name="Detter C."/>
            <person name="Tapia R."/>
            <person name="Han S."/>
            <person name="Goodwin L.A."/>
            <person name="Han J."/>
            <person name="Woyke T."/>
            <person name="Pitluck S."/>
            <person name="Pennacchio L."/>
            <person name="Nolan M."/>
            <person name="Mikhailova N."/>
            <person name="Land M.L."/>
            <person name="Nesbo C.L."/>
            <person name="Gogarten J.P."/>
            <person name="Noll K.M."/>
        </authorList>
    </citation>
    <scope>NUCLEOTIDE SEQUENCE [LARGE SCALE GENOMIC DNA]</scope>
    <source>
        <strain evidence="5">ATCC BAA-1733 / DSM 21960 / TBF 19.5.1</strain>
    </source>
</reference>
<dbReference type="InterPro" id="IPR000169">
    <property type="entry name" value="Pept_cys_AS"/>
</dbReference>
<dbReference type="GO" id="GO:0000272">
    <property type="term" value="P:polysaccharide catabolic process"/>
    <property type="evidence" value="ECO:0007669"/>
    <property type="project" value="InterPro"/>
</dbReference>
<dbReference type="InterPro" id="IPR018247">
    <property type="entry name" value="EF_Hand_1_Ca_BS"/>
</dbReference>
<dbReference type="InterPro" id="IPR013128">
    <property type="entry name" value="Peptidase_C1A"/>
</dbReference>
<dbReference type="Pfam" id="PF00404">
    <property type="entry name" value="Dockerin_1"/>
    <property type="match status" value="1"/>
</dbReference>
<dbReference type="InterPro" id="IPR002105">
    <property type="entry name" value="Dockerin_1_rpt"/>
</dbReference>
<evidence type="ECO:0000313" key="4">
    <source>
        <dbReference type="EMBL" id="ACR79802.1"/>
    </source>
</evidence>
<dbReference type="PROSITE" id="PS00640">
    <property type="entry name" value="THIOL_PROTEASE_ASN"/>
    <property type="match status" value="1"/>
</dbReference>
<reference evidence="4 5" key="1">
    <citation type="submission" date="2009-06" db="EMBL/GenBank/DDBJ databases">
        <title>Complete sequence of Thermotogales bacterium TBF 19.5.1.</title>
        <authorList>
            <consortium name="US DOE Joint Genome Institute"/>
            <person name="Lucas S."/>
            <person name="Copeland A."/>
            <person name="Lapidus A."/>
            <person name="Glavina del Rio T."/>
            <person name="Tice H."/>
            <person name="Bruce D."/>
            <person name="Goodwin L."/>
            <person name="Pitluck S."/>
            <person name="Chertkov O."/>
            <person name="Brettin T."/>
            <person name="Detter J.C."/>
            <person name="Han C."/>
            <person name="Schmutz J."/>
            <person name="Larimer F."/>
            <person name="Land M."/>
            <person name="Hauser L."/>
            <person name="Kyrpides N."/>
            <person name="Ovchinnikova G."/>
            <person name="Noll K."/>
        </authorList>
    </citation>
    <scope>NUCLEOTIDE SEQUENCE [LARGE SCALE GENOMIC DNA]</scope>
    <source>
        <strain evidence="5">ATCC BAA-1733 / DSM 21960 / TBF 19.5.1</strain>
    </source>
</reference>
<evidence type="ECO:0000256" key="1">
    <source>
        <dbReference type="ARBA" id="ARBA00008455"/>
    </source>
</evidence>
<dbReference type="Pfam" id="PF00112">
    <property type="entry name" value="Peptidase_C1"/>
    <property type="match status" value="1"/>
</dbReference>
<dbReference type="InterPro" id="IPR036439">
    <property type="entry name" value="Dockerin_dom_sf"/>
</dbReference>
<organism evidence="4 5">
    <name type="scientific">Kosmotoga olearia (strain ATCC BAA-1733 / DSM 21960 / TBF 19.5.1)</name>
    <dbReference type="NCBI Taxonomy" id="521045"/>
    <lineage>
        <taxon>Bacteria</taxon>
        <taxon>Thermotogati</taxon>
        <taxon>Thermotogota</taxon>
        <taxon>Thermotogae</taxon>
        <taxon>Kosmotogales</taxon>
        <taxon>Kosmotogaceae</taxon>
        <taxon>Kosmotoga</taxon>
    </lineage>
</organism>
<dbReference type="PROSITE" id="PS50222">
    <property type="entry name" value="EF_HAND_2"/>
    <property type="match status" value="1"/>
</dbReference>
<accession>C5CI23</accession>
<comment type="similarity">
    <text evidence="1">Belongs to the peptidase C1 family.</text>
</comment>
<gene>
    <name evidence="4" type="ordered locus">Kole_1100</name>
</gene>
<dbReference type="HOGENOM" id="CLU_558723_0_0_0"/>
<dbReference type="InterPro" id="IPR025660">
    <property type="entry name" value="Pept_his_AS"/>
</dbReference>
<proteinExistence type="inferred from homology"/>
<evidence type="ECO:0000313" key="5">
    <source>
        <dbReference type="Proteomes" id="UP000002382"/>
    </source>
</evidence>
<dbReference type="InterPro" id="IPR002048">
    <property type="entry name" value="EF_hand_dom"/>
</dbReference>
<dbReference type="GO" id="GO:0006508">
    <property type="term" value="P:proteolysis"/>
    <property type="evidence" value="ECO:0007669"/>
    <property type="project" value="InterPro"/>
</dbReference>
<name>C5CI23_KOSOT</name>
<dbReference type="PROSITE" id="PS00139">
    <property type="entry name" value="THIOL_PROTEASE_CYS"/>
    <property type="match status" value="1"/>
</dbReference>
<dbReference type="GO" id="GO:0004553">
    <property type="term" value="F:hydrolase activity, hydrolyzing O-glycosyl compounds"/>
    <property type="evidence" value="ECO:0007669"/>
    <property type="project" value="InterPro"/>
</dbReference>
<dbReference type="STRING" id="521045.Kole_1100"/>
<protein>
    <submittedName>
        <fullName evidence="4">Peptidase C1A papain</fullName>
    </submittedName>
</protein>
<dbReference type="InterPro" id="IPR025661">
    <property type="entry name" value="Pept_asp_AS"/>
</dbReference>
<dbReference type="SMART" id="SM00645">
    <property type="entry name" value="Pept_C1"/>
    <property type="match status" value="1"/>
</dbReference>
<feature type="domain" description="EF-hand" evidence="3">
    <location>
        <begin position="430"/>
        <end position="455"/>
    </location>
</feature>
<dbReference type="AlphaFoldDB" id="C5CI23"/>
<dbReference type="RefSeq" id="WP_015868460.1">
    <property type="nucleotide sequence ID" value="NC_012785.1"/>
</dbReference>
<keyword evidence="2" id="KW-1015">Disulfide bond</keyword>
<dbReference type="InterPro" id="IPR000668">
    <property type="entry name" value="Peptidase_C1A_C"/>
</dbReference>
<sequence length="488" mass="55204">MRRTILLLIVVLAIVSIGLADLKSEASANQSIINESIRSAGLLWNAGLSEEFIEKYEAFNLNSLEELFSRLSGYVFLPGEVQLKIDEYVKKIYEQGLKGKVTIDGMTTTDDLIMASYVFLQPETVPDDTFYRIEPVRDQYYHGSCWAFATSGSFESARAVQELGEIDGNADNIFDYSERWCAYHNIDWDVYYATGYEYVQDRNSLEGGNSYFAMYNAVRYGMMEEQYAPYSEVFMVTDEVIPLPPSAYGAPRVRSSKTIMIPSAYTFKDLGYTYEQYLDIIQLAIAEYGSLAVSFYVPSDLYYYEKGIYTPSPGAYNTGGHAVTLVGWAKAEDLDDIVLAGKINPDAAPVIEEEIESYEYYDPTLDATFVADMFWIIKNSWGYSWGDGGYFVVPVITEEQYNSEEIGWWQIESRSMFVPVFDTLEEHAADDLDINGDGVVNLQDFSALVNYIGSEDEEIIAKCDLSYPKDGVINGEDVAAWIYLYNNR</sequence>
<dbReference type="CDD" id="cd02619">
    <property type="entry name" value="Peptidase_C1"/>
    <property type="match status" value="1"/>
</dbReference>
<dbReference type="Gene3D" id="1.10.1330.10">
    <property type="entry name" value="Dockerin domain"/>
    <property type="match status" value="1"/>
</dbReference>
<dbReference type="GO" id="GO:0005509">
    <property type="term" value="F:calcium ion binding"/>
    <property type="evidence" value="ECO:0007669"/>
    <property type="project" value="InterPro"/>
</dbReference>
<dbReference type="EMBL" id="CP001634">
    <property type="protein sequence ID" value="ACR79802.1"/>
    <property type="molecule type" value="Genomic_DNA"/>
</dbReference>
<dbReference type="PROSITE" id="PS00639">
    <property type="entry name" value="THIOL_PROTEASE_HIS"/>
    <property type="match status" value="1"/>
</dbReference>
<dbReference type="eggNOG" id="COG4870">
    <property type="taxonomic scope" value="Bacteria"/>
</dbReference>
<keyword evidence="5" id="KW-1185">Reference proteome</keyword>
<dbReference type="Gene3D" id="3.90.70.10">
    <property type="entry name" value="Cysteine proteinases"/>
    <property type="match status" value="1"/>
</dbReference>